<evidence type="ECO:0000259" key="12">
    <source>
        <dbReference type="PROSITE" id="PS50011"/>
    </source>
</evidence>
<dbReference type="GO" id="GO:0016236">
    <property type="term" value="P:macroautophagy"/>
    <property type="evidence" value="ECO:0007669"/>
    <property type="project" value="InterPro"/>
</dbReference>
<dbReference type="InterPro" id="IPR016024">
    <property type="entry name" value="ARM-type_fold"/>
</dbReference>
<dbReference type="Gene3D" id="1.10.510.10">
    <property type="entry name" value="Transferase(Phosphotransferase) domain 1"/>
    <property type="match status" value="1"/>
</dbReference>
<evidence type="ECO:0000256" key="1">
    <source>
        <dbReference type="ARBA" id="ARBA00012513"/>
    </source>
</evidence>
<dbReference type="InterPro" id="IPR001680">
    <property type="entry name" value="WD40_rpt"/>
</dbReference>
<dbReference type="SUPFAM" id="SSF48371">
    <property type="entry name" value="ARM repeat"/>
    <property type="match status" value="1"/>
</dbReference>
<evidence type="ECO:0000256" key="6">
    <source>
        <dbReference type="ARBA" id="ARBA00022741"/>
    </source>
</evidence>
<dbReference type="GO" id="GO:0045324">
    <property type="term" value="P:late endosome to vacuole transport"/>
    <property type="evidence" value="ECO:0007669"/>
    <property type="project" value="InterPro"/>
</dbReference>
<dbReference type="EC" id="2.7.11.1" evidence="1"/>
<feature type="region of interest" description="Disordered" evidence="11">
    <location>
        <begin position="899"/>
        <end position="956"/>
    </location>
</feature>
<dbReference type="InterPro" id="IPR011009">
    <property type="entry name" value="Kinase-like_dom_sf"/>
</dbReference>
<feature type="compositionally biased region" description="Basic and acidic residues" evidence="11">
    <location>
        <begin position="917"/>
        <end position="938"/>
    </location>
</feature>
<evidence type="ECO:0000256" key="8">
    <source>
        <dbReference type="ARBA" id="ARBA00022840"/>
    </source>
</evidence>
<dbReference type="PROSITE" id="PS50082">
    <property type="entry name" value="WD_REPEATS_2"/>
    <property type="match status" value="1"/>
</dbReference>
<feature type="repeat" description="WD" evidence="10">
    <location>
        <begin position="1121"/>
        <end position="1153"/>
    </location>
</feature>
<evidence type="ECO:0000256" key="11">
    <source>
        <dbReference type="SAM" id="MobiDB-lite"/>
    </source>
</evidence>
<dbReference type="Gene3D" id="1.25.10.10">
    <property type="entry name" value="Leucine-rich Repeat Variant"/>
    <property type="match status" value="2"/>
</dbReference>
<dbReference type="Pfam" id="PF00069">
    <property type="entry name" value="Pkinase"/>
    <property type="match status" value="1"/>
</dbReference>
<sequence>MGQGVSLAAVGTGSASIDVKELADLTYERSLSSARFMKCIRARHQHGLVVIKIAMRPPPDFKLAHYAKLLRRERDLLSDIPNALGYQRIVEGERCGYVVRQYLHSSLYDRMSTRPFLDDIEKKWLAFQLLCALRDCHARNVYHGDIKTENTLVTSWNWLYLTDFSSSFKKTYLPEDNPADFSYFFDISGRRTCYLAPERFLGVGDEDDGRGVTWAMDIFSAGCVIAELFVESPIFSLSQLFKYRKGEYDPTTYLGKIEDKDVRELVSHMIQIEPESRYSAEEYLNFWRRKAFPEYFYSFLHQYMGLITDSSSGRTFVVPETTNFGEADERIDRVYNDFDKISYFLGYDSYKDPQKLTSSLFPLQVDIPNYRHVASSQRKRPADHGTLIFLSLVVSSIRNTARATARVKACDLLLAFAEQISDEAKLDRILPYLIVLLDDPVDAVKVAALKAMTQLLALVEIVSPVNAYVFTEYIRPRLQNLVWTPGTQTASTVRTTYAACLATLAHASLKILDMVQALRAEGSISTLDPETENTGDAALVHQNLYDVARSDLIDQFEIHTKALLTDPDPSVRRAFLGSVSSLCVFFGESRANDVVLSHLNTYLNDKDWQLKCAFFQTIVGVATYVGSSGFEDFILPLMLQALVDPEEFVVERVIRSFANMAELGLFQRSRVWEMIDIVGRFMIHPNIWIRESAVHFISASTKYMSVADNYAIVLPLIRPYLTVNITELSETMILDCLKKPLPRAVLDVASTWSQKVEKGLFWKSHDNRTFSFGGSDHTVSTVSAKDLNSMSFKKIPKNDEDDQWITRLRNIGMTVEDEIKLLALREYILRTSTRRTREIEETPSNLQNILRLADLNIPLQTVFFDKDSYKDDDIQIEKQSATENHTIADALLEASATIESPKSRKDIKRSASQTHLQPDDRMLNRAFRPGDPRRDSSDVHLPLSSSPITKSIPNNEVVTPGETIKAHLKAHDDLTSEGASTPTASIRSGQDQHGSRSKPSAITLLGRRDLQRVSAETGLSTMVVNGKMDGKTNQDIANSMPAIFSEQQDAKTTARRMNHTYDGSDPNVLKLMDNLAAENYPVDEQDFGPLVTPVYRKSLRKSDPSDSDRPWRPQGIHLATFGEHEGAINRIIPSPDHVFFLTISEDSTVKIWDTLRLKQNLIHRSRQTHKHASAVKCATFVENTHTFISGATDGSVHVVKVECIAQGDNTRYGKLQTKRTYQLDHNEHAQWLEHFRAEMVSTLIIATNLSRILAIDLRTMAILYTLEVPLQYGTPTTFCLDRKRHWLLLGTDRGVLALFDLRFQLHIKAWTFAASAPVHRLAIHPFKGRGRSFVMAGGTGHPDITIWDLEKMECREIFRTAETHSLNSPTPKLPSTAATINRDLTAPYTSISLPLTALARLSSAAGAAISPGSLPAPSSLTTPTTSPPSISSFALCSDNHFSTSYGTSVSTNTSSNNKSGFMLTAGPDRKIRFWDISRPEASAVLAGLGGDEQQPRYTVQQVSLGRIAVLEKGASSMNNTTLEKGKTKTADKTKRDEGSVSRKESRVVTIAREQKALLRSHLDVVTDVVVLESGVGSGDVVEGERSALVVSADRMGIIRAFM</sequence>
<feature type="compositionally biased region" description="Polar residues" evidence="11">
    <location>
        <begin position="943"/>
        <end position="956"/>
    </location>
</feature>
<dbReference type="InterPro" id="IPR055231">
    <property type="entry name" value="2AA_helical"/>
</dbReference>
<evidence type="ECO:0000256" key="10">
    <source>
        <dbReference type="PROSITE-ProRule" id="PRU00221"/>
    </source>
</evidence>
<feature type="compositionally biased region" description="Basic and acidic residues" evidence="11">
    <location>
        <begin position="1523"/>
        <end position="1542"/>
    </location>
</feature>
<protein>
    <recommendedName>
        <fullName evidence="1">non-specific serine/threonine protein kinase</fullName>
        <ecNumber evidence="1">2.7.11.1</ecNumber>
    </recommendedName>
</protein>
<dbReference type="InterPro" id="IPR045162">
    <property type="entry name" value="Vps15-like"/>
</dbReference>
<dbReference type="Proteomes" id="UP000664169">
    <property type="component" value="Unassembled WGS sequence"/>
</dbReference>
<accession>A0A8H3IHL6</accession>
<dbReference type="GO" id="GO:0005770">
    <property type="term" value="C:late endosome"/>
    <property type="evidence" value="ECO:0007669"/>
    <property type="project" value="TreeGrafter"/>
</dbReference>
<keyword evidence="14" id="KW-1185">Reference proteome</keyword>
<dbReference type="Gene3D" id="2.130.10.10">
    <property type="entry name" value="YVTN repeat-like/Quinoprotein amine dehydrogenase"/>
    <property type="match status" value="2"/>
</dbReference>
<evidence type="ECO:0000256" key="5">
    <source>
        <dbReference type="ARBA" id="ARBA00022737"/>
    </source>
</evidence>
<dbReference type="GO" id="GO:0034272">
    <property type="term" value="C:phosphatidylinositol 3-kinase complex, class III, type II"/>
    <property type="evidence" value="ECO:0007669"/>
    <property type="project" value="TreeGrafter"/>
</dbReference>
<dbReference type="FunFam" id="1.10.510.10:FF:000497">
    <property type="entry name" value="Phosphoinositide 3-kinase regulatory subunit"/>
    <property type="match status" value="1"/>
</dbReference>
<feature type="domain" description="Protein kinase" evidence="12">
    <location>
        <begin position="25"/>
        <end position="304"/>
    </location>
</feature>
<organism evidence="13 14">
    <name type="scientific">Gomphillus americanus</name>
    <dbReference type="NCBI Taxonomy" id="1940652"/>
    <lineage>
        <taxon>Eukaryota</taxon>
        <taxon>Fungi</taxon>
        <taxon>Dikarya</taxon>
        <taxon>Ascomycota</taxon>
        <taxon>Pezizomycotina</taxon>
        <taxon>Lecanoromycetes</taxon>
        <taxon>OSLEUM clade</taxon>
        <taxon>Ostropomycetidae</taxon>
        <taxon>Ostropales</taxon>
        <taxon>Graphidaceae</taxon>
        <taxon>Gomphilloideae</taxon>
        <taxon>Gomphillus</taxon>
    </lineage>
</organism>
<keyword evidence="3 10" id="KW-0853">WD repeat</keyword>
<dbReference type="InterPro" id="IPR036322">
    <property type="entry name" value="WD40_repeat_dom_sf"/>
</dbReference>
<comment type="caution">
    <text evidence="13">The sequence shown here is derived from an EMBL/GenBank/DDBJ whole genome shotgun (WGS) entry which is preliminary data.</text>
</comment>
<dbReference type="GO" id="GO:0034271">
    <property type="term" value="C:phosphatidylinositol 3-kinase complex, class III, type I"/>
    <property type="evidence" value="ECO:0007669"/>
    <property type="project" value="TreeGrafter"/>
</dbReference>
<proteinExistence type="predicted"/>
<dbReference type="EMBL" id="CAJPDQ010000029">
    <property type="protein sequence ID" value="CAF9928327.1"/>
    <property type="molecule type" value="Genomic_DNA"/>
</dbReference>
<name>A0A8H3IHL6_9LECA</name>
<dbReference type="SMART" id="SM00220">
    <property type="entry name" value="S_TKc"/>
    <property type="match status" value="1"/>
</dbReference>
<dbReference type="PROSITE" id="PS00108">
    <property type="entry name" value="PROTEIN_KINASE_ST"/>
    <property type="match status" value="1"/>
</dbReference>
<dbReference type="GO" id="GO:0005524">
    <property type="term" value="F:ATP binding"/>
    <property type="evidence" value="ECO:0007669"/>
    <property type="project" value="UniProtKB-KW"/>
</dbReference>
<dbReference type="Pfam" id="PF22956">
    <property type="entry name" value="VPS15-like_hel"/>
    <property type="match status" value="1"/>
</dbReference>
<evidence type="ECO:0000313" key="14">
    <source>
        <dbReference type="Proteomes" id="UP000664169"/>
    </source>
</evidence>
<dbReference type="PROSITE" id="PS50011">
    <property type="entry name" value="PROTEIN_KINASE_DOM"/>
    <property type="match status" value="1"/>
</dbReference>
<dbReference type="PROSITE" id="PS50077">
    <property type="entry name" value="HEAT_REPEAT"/>
    <property type="match status" value="1"/>
</dbReference>
<dbReference type="GO" id="GO:0006623">
    <property type="term" value="P:protein targeting to vacuole"/>
    <property type="evidence" value="ECO:0007669"/>
    <property type="project" value="TreeGrafter"/>
</dbReference>
<gene>
    <name evidence="13" type="ORF">GOMPHAMPRED_004654</name>
</gene>
<dbReference type="OrthoDB" id="242910at2759"/>
<evidence type="ECO:0000256" key="2">
    <source>
        <dbReference type="ARBA" id="ARBA00022527"/>
    </source>
</evidence>
<reference evidence="13" key="1">
    <citation type="submission" date="2021-03" db="EMBL/GenBank/DDBJ databases">
        <authorList>
            <person name="Tagirdzhanova G."/>
        </authorList>
    </citation>
    <scope>NUCLEOTIDE SEQUENCE</scope>
</reference>
<dbReference type="SMART" id="SM00320">
    <property type="entry name" value="WD40"/>
    <property type="match status" value="3"/>
</dbReference>
<feature type="region of interest" description="Disordered" evidence="11">
    <location>
        <begin position="1518"/>
        <end position="1542"/>
    </location>
</feature>
<dbReference type="GO" id="GO:0004674">
    <property type="term" value="F:protein serine/threonine kinase activity"/>
    <property type="evidence" value="ECO:0007669"/>
    <property type="project" value="UniProtKB-KW"/>
</dbReference>
<keyword evidence="8" id="KW-0067">ATP-binding</keyword>
<keyword evidence="6" id="KW-0547">Nucleotide-binding</keyword>
<dbReference type="SUPFAM" id="SSF56112">
    <property type="entry name" value="Protein kinase-like (PK-like)"/>
    <property type="match status" value="1"/>
</dbReference>
<keyword evidence="5" id="KW-0677">Repeat</keyword>
<dbReference type="PANTHER" id="PTHR17583:SF0">
    <property type="entry name" value="PHOSPHOINOSITIDE 3-KINASE REGULATORY SUBUNIT 4"/>
    <property type="match status" value="1"/>
</dbReference>
<dbReference type="InterPro" id="IPR008271">
    <property type="entry name" value="Ser/Thr_kinase_AS"/>
</dbReference>
<dbReference type="PROSITE" id="PS50294">
    <property type="entry name" value="WD_REPEATS_REGION"/>
    <property type="match status" value="1"/>
</dbReference>
<evidence type="ECO:0000256" key="9">
    <source>
        <dbReference type="PROSITE-ProRule" id="PRU00103"/>
    </source>
</evidence>
<dbReference type="SUPFAM" id="SSF50978">
    <property type="entry name" value="WD40 repeat-like"/>
    <property type="match status" value="1"/>
</dbReference>
<dbReference type="GO" id="GO:0071561">
    <property type="term" value="C:nucleus-vacuole junction"/>
    <property type="evidence" value="ECO:0007669"/>
    <property type="project" value="TreeGrafter"/>
</dbReference>
<feature type="repeat" description="HEAT" evidence="9">
    <location>
        <begin position="429"/>
        <end position="460"/>
    </location>
</feature>
<keyword evidence="7" id="KW-0418">Kinase</keyword>
<dbReference type="InterPro" id="IPR000719">
    <property type="entry name" value="Prot_kinase_dom"/>
</dbReference>
<feature type="compositionally biased region" description="Polar residues" evidence="11">
    <location>
        <begin position="977"/>
        <end position="1000"/>
    </location>
</feature>
<dbReference type="InterPro" id="IPR021133">
    <property type="entry name" value="HEAT_type_2"/>
</dbReference>
<evidence type="ECO:0000313" key="13">
    <source>
        <dbReference type="EMBL" id="CAF9928327.1"/>
    </source>
</evidence>
<dbReference type="InterPro" id="IPR011989">
    <property type="entry name" value="ARM-like"/>
</dbReference>
<dbReference type="FunFam" id="1.25.10.10:FF:000342">
    <property type="entry name" value="Serine/threonine-protein kinase VPS15"/>
    <property type="match status" value="1"/>
</dbReference>
<evidence type="ECO:0000256" key="4">
    <source>
        <dbReference type="ARBA" id="ARBA00022679"/>
    </source>
</evidence>
<feature type="region of interest" description="Disordered" evidence="11">
    <location>
        <begin position="972"/>
        <end position="1002"/>
    </location>
</feature>
<dbReference type="Pfam" id="PF00400">
    <property type="entry name" value="WD40"/>
    <property type="match status" value="1"/>
</dbReference>
<keyword evidence="4" id="KW-0808">Transferase</keyword>
<evidence type="ECO:0000256" key="3">
    <source>
        <dbReference type="ARBA" id="ARBA00022574"/>
    </source>
</evidence>
<dbReference type="InterPro" id="IPR015943">
    <property type="entry name" value="WD40/YVTN_repeat-like_dom_sf"/>
</dbReference>
<evidence type="ECO:0000256" key="7">
    <source>
        <dbReference type="ARBA" id="ARBA00022777"/>
    </source>
</evidence>
<keyword evidence="2" id="KW-0723">Serine/threonine-protein kinase</keyword>
<dbReference type="CDD" id="cd13980">
    <property type="entry name" value="STKc_Vps15"/>
    <property type="match status" value="1"/>
</dbReference>
<dbReference type="PANTHER" id="PTHR17583">
    <property type="entry name" value="PHOSPHOINOSITIDE 3-KINASE REGULATORY SUBUNIT 4"/>
    <property type="match status" value="1"/>
</dbReference>